<reference evidence="2 3" key="1">
    <citation type="submission" date="2023-01" db="EMBL/GenBank/DDBJ databases">
        <title>Analysis of 21 Apiospora genomes using comparative genomics revels a genus with tremendous synthesis potential of carbohydrate active enzymes and secondary metabolites.</title>
        <authorList>
            <person name="Sorensen T."/>
        </authorList>
    </citation>
    <scope>NUCLEOTIDE SEQUENCE [LARGE SCALE GENOMIC DNA]</scope>
    <source>
        <strain evidence="2 3">CBS 24483</strain>
    </source>
</reference>
<evidence type="ECO:0000313" key="2">
    <source>
        <dbReference type="EMBL" id="KAK7936643.1"/>
    </source>
</evidence>
<keyword evidence="1" id="KW-0812">Transmembrane</keyword>
<name>A0ABR1PRI6_9PEZI</name>
<gene>
    <name evidence="2" type="ORF">PG986_015081</name>
</gene>
<evidence type="ECO:0000313" key="3">
    <source>
        <dbReference type="Proteomes" id="UP001391051"/>
    </source>
</evidence>
<comment type="caution">
    <text evidence="2">The sequence shown here is derived from an EMBL/GenBank/DDBJ whole genome shotgun (WGS) entry which is preliminary data.</text>
</comment>
<dbReference type="GeneID" id="92084365"/>
<keyword evidence="1" id="KW-1133">Transmembrane helix</keyword>
<keyword evidence="3" id="KW-1185">Reference proteome</keyword>
<proteinExistence type="predicted"/>
<sequence length="93" mass="9957">MAGKPTNADVNEEATSLLGYDTESGTTLRGPELSHATRPDKGLVLAFSSVVLAALVVFLVRDLHQGAVPVFKMAAIAFVMISLAIMSRLRWIT</sequence>
<dbReference type="EMBL" id="JAQQWE010000011">
    <property type="protein sequence ID" value="KAK7936643.1"/>
    <property type="molecule type" value="Genomic_DNA"/>
</dbReference>
<evidence type="ECO:0000256" key="1">
    <source>
        <dbReference type="SAM" id="Phobius"/>
    </source>
</evidence>
<feature type="transmembrane region" description="Helical" evidence="1">
    <location>
        <begin position="66"/>
        <end position="86"/>
    </location>
</feature>
<dbReference type="RefSeq" id="XP_066692392.1">
    <property type="nucleotide sequence ID" value="XM_066851303.1"/>
</dbReference>
<organism evidence="2 3">
    <name type="scientific">Apiospora aurea</name>
    <dbReference type="NCBI Taxonomy" id="335848"/>
    <lineage>
        <taxon>Eukaryota</taxon>
        <taxon>Fungi</taxon>
        <taxon>Dikarya</taxon>
        <taxon>Ascomycota</taxon>
        <taxon>Pezizomycotina</taxon>
        <taxon>Sordariomycetes</taxon>
        <taxon>Xylariomycetidae</taxon>
        <taxon>Amphisphaeriales</taxon>
        <taxon>Apiosporaceae</taxon>
        <taxon>Apiospora</taxon>
    </lineage>
</organism>
<feature type="transmembrane region" description="Helical" evidence="1">
    <location>
        <begin position="42"/>
        <end position="60"/>
    </location>
</feature>
<keyword evidence="1" id="KW-0472">Membrane</keyword>
<protein>
    <submittedName>
        <fullName evidence="2">Uncharacterized protein</fullName>
    </submittedName>
</protein>
<accession>A0ABR1PRI6</accession>
<dbReference type="Proteomes" id="UP001391051">
    <property type="component" value="Unassembled WGS sequence"/>
</dbReference>